<accession>A0A7H0HAP5</accession>
<keyword evidence="3" id="KW-1185">Reference proteome</keyword>
<dbReference type="AlphaFoldDB" id="A0A7H0HAP5"/>
<name>A0A7H0HAP5_9ACTN</name>
<reference evidence="2 3" key="1">
    <citation type="submission" date="2020-08" db="EMBL/GenBank/DDBJ databases">
        <title>Genome sequence of Tessaracoccus defluvii JCM 17540T.</title>
        <authorList>
            <person name="Hyun D.-W."/>
            <person name="Bae J.-W."/>
        </authorList>
    </citation>
    <scope>NUCLEOTIDE SEQUENCE [LARGE SCALE GENOMIC DNA]</scope>
    <source>
        <strain evidence="2 3">JCM 17540</strain>
    </source>
</reference>
<dbReference type="Proteomes" id="UP000516117">
    <property type="component" value="Chromosome"/>
</dbReference>
<dbReference type="InterPro" id="IPR018656">
    <property type="entry name" value="DUF2087"/>
</dbReference>
<proteinExistence type="predicted"/>
<feature type="domain" description="DUF2087" evidence="1">
    <location>
        <begin position="55"/>
        <end position="121"/>
    </location>
</feature>
<sequence>MRDAGIVTATADGQRRHWSINTGLLADVSAPDAAAAGPVDPAQAKVVATFFDGERLRSIPTKRKARVAVLLELLRRFEPGRRYAEREVNDILRQAHDDVALLRRELVDYRYLRRARSMYWVNEEPLERSANEAQEVPAGESDWLAALIADATP</sequence>
<protein>
    <submittedName>
        <fullName evidence="2">DUF2087 domain-containing protein</fullName>
    </submittedName>
</protein>
<dbReference type="KEGG" id="tdf:H9L22_13160"/>
<gene>
    <name evidence="2" type="ORF">H9L22_13160</name>
</gene>
<dbReference type="EMBL" id="CP060789">
    <property type="protein sequence ID" value="QNP57611.1"/>
    <property type="molecule type" value="Genomic_DNA"/>
</dbReference>
<dbReference type="Pfam" id="PF09860">
    <property type="entry name" value="DUF2087"/>
    <property type="match status" value="1"/>
</dbReference>
<evidence type="ECO:0000313" key="3">
    <source>
        <dbReference type="Proteomes" id="UP000516117"/>
    </source>
</evidence>
<organism evidence="2 3">
    <name type="scientific">Tessaracoccus defluvii</name>
    <dbReference type="NCBI Taxonomy" id="1285901"/>
    <lineage>
        <taxon>Bacteria</taxon>
        <taxon>Bacillati</taxon>
        <taxon>Actinomycetota</taxon>
        <taxon>Actinomycetes</taxon>
        <taxon>Propionibacteriales</taxon>
        <taxon>Propionibacteriaceae</taxon>
        <taxon>Tessaracoccus</taxon>
    </lineage>
</organism>
<evidence type="ECO:0000259" key="1">
    <source>
        <dbReference type="Pfam" id="PF09860"/>
    </source>
</evidence>
<evidence type="ECO:0000313" key="2">
    <source>
        <dbReference type="EMBL" id="QNP57611.1"/>
    </source>
</evidence>